<dbReference type="InterPro" id="IPR005554">
    <property type="entry name" value="NOL6/Upt22"/>
</dbReference>
<feature type="domain" description="Nrap protein" evidence="3">
    <location>
        <begin position="177"/>
        <end position="331"/>
    </location>
</feature>
<sequence>MPKRQNKFKLLGSYTLVFINFSYTEVFPPIPTTYREDDNLLLRDGNKLTLKPDAKMLPRHVLPIECVIQMGKSSGWPDDVSTLQCMKCEFYIRLSELLESEHNIISSVTLDYLDVFYEGLVFRFRLFVPKELVLLKKMVDSEGVTSYKDNEESLKLERDMDILPKVTSALSGIHQTYPSFGPSCALIKRWLRSQMIDSHHVPDVVINLWNASVYLNGPPYRVAQLPQAAFLRFLKYLMDFDWKVNPVIVNFNNDISRTELSDIEAQFQQNRSSYPNLCMIIPYDQKKSIFTKLHPSKHILKRLRLLANETYRFLSNTFLKWDDFLVKDIFVPNLQGYDVLIYLKDSINPTLYQSLFLNDRLDRQYIERYDKSNSNKVPVIDFNPIDKYLKELRVILIIVLFELNYILSFIGNI</sequence>
<gene>
    <name evidence="4" type="ORF">AMK59_5943</name>
</gene>
<evidence type="ECO:0000259" key="3">
    <source>
        <dbReference type="Pfam" id="PF17406"/>
    </source>
</evidence>
<accession>A0A0T6B196</accession>
<dbReference type="GO" id="GO:0032545">
    <property type="term" value="C:CURI complex"/>
    <property type="evidence" value="ECO:0007669"/>
    <property type="project" value="TreeGrafter"/>
</dbReference>
<evidence type="ECO:0000313" key="5">
    <source>
        <dbReference type="Proteomes" id="UP000051574"/>
    </source>
</evidence>
<organism evidence="4 5">
    <name type="scientific">Oryctes borbonicus</name>
    <dbReference type="NCBI Taxonomy" id="1629725"/>
    <lineage>
        <taxon>Eukaryota</taxon>
        <taxon>Metazoa</taxon>
        <taxon>Ecdysozoa</taxon>
        <taxon>Arthropoda</taxon>
        <taxon>Hexapoda</taxon>
        <taxon>Insecta</taxon>
        <taxon>Pterygota</taxon>
        <taxon>Neoptera</taxon>
        <taxon>Endopterygota</taxon>
        <taxon>Coleoptera</taxon>
        <taxon>Polyphaga</taxon>
        <taxon>Scarabaeiformia</taxon>
        <taxon>Scarabaeidae</taxon>
        <taxon>Dynastinae</taxon>
        <taxon>Oryctes</taxon>
    </lineage>
</organism>
<dbReference type="PANTHER" id="PTHR17972">
    <property type="entry name" value="NUCLEOLAR RNA-ASSOCIATED PROTEIN"/>
    <property type="match status" value="1"/>
</dbReference>
<dbReference type="GO" id="GO:0006364">
    <property type="term" value="P:rRNA processing"/>
    <property type="evidence" value="ECO:0007669"/>
    <property type="project" value="TreeGrafter"/>
</dbReference>
<feature type="domain" description="Nrap protein" evidence="2">
    <location>
        <begin position="21"/>
        <end position="175"/>
    </location>
</feature>
<dbReference type="AlphaFoldDB" id="A0A0T6B196"/>
<dbReference type="GO" id="GO:0032040">
    <property type="term" value="C:small-subunit processome"/>
    <property type="evidence" value="ECO:0007669"/>
    <property type="project" value="TreeGrafter"/>
</dbReference>
<proteinExistence type="inferred from homology"/>
<name>A0A0T6B196_9SCAR</name>
<evidence type="ECO:0000256" key="1">
    <source>
        <dbReference type="RuleBase" id="RU364032"/>
    </source>
</evidence>
<keyword evidence="1" id="KW-0539">Nucleus</keyword>
<dbReference type="Proteomes" id="UP000051574">
    <property type="component" value="Unassembled WGS sequence"/>
</dbReference>
<dbReference type="GO" id="GO:0003723">
    <property type="term" value="F:RNA binding"/>
    <property type="evidence" value="ECO:0007669"/>
    <property type="project" value="UniProtKB-KW"/>
</dbReference>
<evidence type="ECO:0000313" key="4">
    <source>
        <dbReference type="EMBL" id="KRT80862.1"/>
    </source>
</evidence>
<dbReference type="Pfam" id="PF17406">
    <property type="entry name" value="Nrap_D5"/>
    <property type="match status" value="1"/>
</dbReference>
<dbReference type="InterPro" id="IPR035370">
    <property type="entry name" value="Nrap_D5"/>
</dbReference>
<dbReference type="GO" id="GO:0034456">
    <property type="term" value="C:UTP-C complex"/>
    <property type="evidence" value="ECO:0007669"/>
    <property type="project" value="TreeGrafter"/>
</dbReference>
<dbReference type="OrthoDB" id="10251401at2759"/>
<keyword evidence="5" id="KW-1185">Reference proteome</keyword>
<dbReference type="InterPro" id="IPR035369">
    <property type="entry name" value="Nrap_D4"/>
</dbReference>
<comment type="similarity">
    <text evidence="1">Belongs to the NRAP family.</text>
</comment>
<comment type="subcellular location">
    <subcellularLocation>
        <location evidence="1">Nucleus</location>
        <location evidence="1">Nucleolus</location>
    </subcellularLocation>
</comment>
<protein>
    <recommendedName>
        <fullName evidence="1">Nucleolar protein 6</fullName>
    </recommendedName>
</protein>
<dbReference type="GO" id="GO:0006409">
    <property type="term" value="P:tRNA export from nucleus"/>
    <property type="evidence" value="ECO:0007669"/>
    <property type="project" value="TreeGrafter"/>
</dbReference>
<comment type="caution">
    <text evidence="4">The sequence shown here is derived from an EMBL/GenBank/DDBJ whole genome shotgun (WGS) entry which is preliminary data.</text>
</comment>
<dbReference type="PANTHER" id="PTHR17972:SF0">
    <property type="entry name" value="NUCLEOLAR PROTEIN 6"/>
    <property type="match status" value="1"/>
</dbReference>
<reference evidence="4 5" key="1">
    <citation type="submission" date="2015-09" db="EMBL/GenBank/DDBJ databases">
        <title>Draft genome of the scarab beetle Oryctes borbonicus.</title>
        <authorList>
            <person name="Meyer J.M."/>
            <person name="Markov G.V."/>
            <person name="Baskaran P."/>
            <person name="Herrmann M."/>
            <person name="Sommer R.J."/>
            <person name="Roedelsperger C."/>
        </authorList>
    </citation>
    <scope>NUCLEOTIDE SEQUENCE [LARGE SCALE GENOMIC DNA]</scope>
    <source>
        <strain evidence="4">OB123</strain>
        <tissue evidence="4">Whole animal</tissue>
    </source>
</reference>
<evidence type="ECO:0000259" key="2">
    <source>
        <dbReference type="Pfam" id="PF17405"/>
    </source>
</evidence>
<dbReference type="EMBL" id="LJIG01016351">
    <property type="protein sequence ID" value="KRT80862.1"/>
    <property type="molecule type" value="Genomic_DNA"/>
</dbReference>
<dbReference type="Pfam" id="PF17405">
    <property type="entry name" value="Nrap_D4"/>
    <property type="match status" value="1"/>
</dbReference>
<keyword evidence="1" id="KW-0694">RNA-binding</keyword>